<sequence>MERPEQSEFHEGRLQFYPFAIVLNMVRFFLLLSVSFSFFMQIRSHPVGFVTKIPFTAKSDRTWLWGWAWGAESTVSVVDRSPVVSFPSRPAAFGAELGDPLLGYVIPLSSFTKPCSANDSIPDTPSNFGCPKLCLSGPHEPEHTETWIALVQRGECEFVNKVREAQRFGAKAVVVGGSDPDLSGYPDTLVNMYSQEDASDVRIASTYIKYSAYMELSSLIATSNTSHSGLRTLSLLITAEYSAWEWYSPIITFVVILLLPSILTFVTLLVHRIRAARAAQRERAPEDYVRTLPWRVWTGNGWEKHEGSEDPHASVDAVPEGEEATQGESTSSQAVHSSKSDTDEGDAAADPSTSTPAGELPWFETQAECAICLSEFEKGDKVRVLPCHHIFHLDEVDEWLIQRKKLCPVCKADVTQAPSTESAHQEQSTDQDPSDLHSSDSSSNLHTPASPSERTPLLHDQS</sequence>
<dbReference type="InterPro" id="IPR051653">
    <property type="entry name" value="E3_ligase_sorting_rcpt"/>
</dbReference>
<dbReference type="InterPro" id="IPR003137">
    <property type="entry name" value="PA_domain"/>
</dbReference>
<evidence type="ECO:0000256" key="3">
    <source>
        <dbReference type="ARBA" id="ARBA00012483"/>
    </source>
</evidence>
<evidence type="ECO:0000256" key="10">
    <source>
        <dbReference type="PROSITE-ProRule" id="PRU00175"/>
    </source>
</evidence>
<keyword evidence="8 12" id="KW-1133">Transmembrane helix</keyword>
<evidence type="ECO:0000259" key="13">
    <source>
        <dbReference type="PROSITE" id="PS50089"/>
    </source>
</evidence>
<feature type="region of interest" description="Disordered" evidence="11">
    <location>
        <begin position="303"/>
        <end position="360"/>
    </location>
</feature>
<gene>
    <name evidence="14" type="ORF">HGRIS_005768</name>
</gene>
<evidence type="ECO:0000256" key="1">
    <source>
        <dbReference type="ARBA" id="ARBA00000900"/>
    </source>
</evidence>
<keyword evidence="7" id="KW-0862">Zinc</keyword>
<comment type="catalytic activity">
    <reaction evidence="1">
        <text>S-ubiquitinyl-[E2 ubiquitin-conjugating enzyme]-L-cysteine + [acceptor protein]-L-lysine = [E2 ubiquitin-conjugating enzyme]-L-cysteine + N(6)-ubiquitinyl-[acceptor protein]-L-lysine.</text>
        <dbReference type="EC" id="2.3.2.27"/>
    </reaction>
</comment>
<proteinExistence type="predicted"/>
<dbReference type="Gene3D" id="3.30.40.10">
    <property type="entry name" value="Zinc/RING finger domain, C3HC4 (zinc finger)"/>
    <property type="match status" value="1"/>
</dbReference>
<dbReference type="Gene3D" id="3.50.30.30">
    <property type="match status" value="1"/>
</dbReference>
<feature type="compositionally biased region" description="Polar residues" evidence="11">
    <location>
        <begin position="444"/>
        <end position="453"/>
    </location>
</feature>
<organism evidence="14 15">
    <name type="scientific">Hohenbuehelia grisea</name>
    <dbReference type="NCBI Taxonomy" id="104357"/>
    <lineage>
        <taxon>Eukaryota</taxon>
        <taxon>Fungi</taxon>
        <taxon>Dikarya</taxon>
        <taxon>Basidiomycota</taxon>
        <taxon>Agaricomycotina</taxon>
        <taxon>Agaricomycetes</taxon>
        <taxon>Agaricomycetidae</taxon>
        <taxon>Agaricales</taxon>
        <taxon>Pleurotineae</taxon>
        <taxon>Pleurotaceae</taxon>
        <taxon>Hohenbuehelia</taxon>
    </lineage>
</organism>
<feature type="transmembrane region" description="Helical" evidence="12">
    <location>
        <begin position="250"/>
        <end position="271"/>
    </location>
</feature>
<dbReference type="SUPFAM" id="SSF52025">
    <property type="entry name" value="PA domain"/>
    <property type="match status" value="1"/>
</dbReference>
<keyword evidence="4 12" id="KW-0812">Transmembrane</keyword>
<evidence type="ECO:0000256" key="5">
    <source>
        <dbReference type="ARBA" id="ARBA00022723"/>
    </source>
</evidence>
<feature type="region of interest" description="Disordered" evidence="11">
    <location>
        <begin position="417"/>
        <end position="462"/>
    </location>
</feature>
<feature type="compositionally biased region" description="Polar residues" evidence="11">
    <location>
        <begin position="417"/>
        <end position="428"/>
    </location>
</feature>
<feature type="compositionally biased region" description="Polar residues" evidence="11">
    <location>
        <begin position="326"/>
        <end position="337"/>
    </location>
</feature>
<dbReference type="SUPFAM" id="SSF57850">
    <property type="entry name" value="RING/U-box"/>
    <property type="match status" value="1"/>
</dbReference>
<reference evidence="15" key="1">
    <citation type="submission" date="2024-06" db="EMBL/GenBank/DDBJ databases">
        <title>Multi-omics analyses provide insights into the biosynthesis of the anticancer antibiotic pleurotin in Hohenbuehelia grisea.</title>
        <authorList>
            <person name="Weaver J.A."/>
            <person name="Alberti F."/>
        </authorList>
    </citation>
    <scope>NUCLEOTIDE SEQUENCE [LARGE SCALE GENOMIC DNA]</scope>
    <source>
        <strain evidence="15">T-177</strain>
    </source>
</reference>
<dbReference type="EMBL" id="JASNQZ010000001">
    <property type="protein sequence ID" value="KAL0960744.1"/>
    <property type="molecule type" value="Genomic_DNA"/>
</dbReference>
<dbReference type="PROSITE" id="PS50089">
    <property type="entry name" value="ZF_RING_2"/>
    <property type="match status" value="1"/>
</dbReference>
<keyword evidence="15" id="KW-1185">Reference proteome</keyword>
<comment type="caution">
    <text evidence="14">The sequence shown here is derived from an EMBL/GenBank/DDBJ whole genome shotgun (WGS) entry which is preliminary data.</text>
</comment>
<evidence type="ECO:0000256" key="11">
    <source>
        <dbReference type="SAM" id="MobiDB-lite"/>
    </source>
</evidence>
<accession>A0ABR3JYQ8</accession>
<evidence type="ECO:0000256" key="9">
    <source>
        <dbReference type="ARBA" id="ARBA00023136"/>
    </source>
</evidence>
<name>A0ABR3JYQ8_9AGAR</name>
<evidence type="ECO:0000256" key="8">
    <source>
        <dbReference type="ARBA" id="ARBA00022989"/>
    </source>
</evidence>
<evidence type="ECO:0000313" key="14">
    <source>
        <dbReference type="EMBL" id="KAL0960744.1"/>
    </source>
</evidence>
<feature type="transmembrane region" description="Helical" evidence="12">
    <location>
        <begin position="16"/>
        <end position="39"/>
    </location>
</feature>
<dbReference type="Pfam" id="PF13639">
    <property type="entry name" value="zf-RING_2"/>
    <property type="match status" value="1"/>
</dbReference>
<dbReference type="Pfam" id="PF02225">
    <property type="entry name" value="PA"/>
    <property type="match status" value="1"/>
</dbReference>
<dbReference type="InterPro" id="IPR001841">
    <property type="entry name" value="Znf_RING"/>
</dbReference>
<evidence type="ECO:0000313" key="15">
    <source>
        <dbReference type="Proteomes" id="UP001556367"/>
    </source>
</evidence>
<dbReference type="PANTHER" id="PTHR47168:SF1">
    <property type="entry name" value="OS02G0798600 PROTEIN"/>
    <property type="match status" value="1"/>
</dbReference>
<keyword evidence="6 10" id="KW-0863">Zinc-finger</keyword>
<evidence type="ECO:0000256" key="7">
    <source>
        <dbReference type="ARBA" id="ARBA00022833"/>
    </source>
</evidence>
<evidence type="ECO:0000256" key="6">
    <source>
        <dbReference type="ARBA" id="ARBA00022771"/>
    </source>
</evidence>
<evidence type="ECO:0000256" key="4">
    <source>
        <dbReference type="ARBA" id="ARBA00022692"/>
    </source>
</evidence>
<evidence type="ECO:0000256" key="2">
    <source>
        <dbReference type="ARBA" id="ARBA00004167"/>
    </source>
</evidence>
<evidence type="ECO:0000256" key="12">
    <source>
        <dbReference type="SAM" id="Phobius"/>
    </source>
</evidence>
<keyword evidence="9 12" id="KW-0472">Membrane</keyword>
<protein>
    <recommendedName>
        <fullName evidence="3">RING-type E3 ubiquitin transferase</fullName>
        <ecNumber evidence="3">2.3.2.27</ecNumber>
    </recommendedName>
</protein>
<dbReference type="SMART" id="SM00184">
    <property type="entry name" value="RING"/>
    <property type="match status" value="1"/>
</dbReference>
<dbReference type="PANTHER" id="PTHR47168">
    <property type="entry name" value="RING ZINC FINGER DOMAIN SUPERFAMILY PROTEIN-RELATED"/>
    <property type="match status" value="1"/>
</dbReference>
<dbReference type="EC" id="2.3.2.27" evidence="3"/>
<feature type="compositionally biased region" description="Basic and acidic residues" evidence="11">
    <location>
        <begin position="303"/>
        <end position="313"/>
    </location>
</feature>
<dbReference type="InterPro" id="IPR013083">
    <property type="entry name" value="Znf_RING/FYVE/PHD"/>
</dbReference>
<dbReference type="Proteomes" id="UP001556367">
    <property type="component" value="Unassembled WGS sequence"/>
</dbReference>
<comment type="subcellular location">
    <subcellularLocation>
        <location evidence="2">Membrane</location>
        <topology evidence="2">Single-pass membrane protein</topology>
    </subcellularLocation>
</comment>
<feature type="domain" description="RING-type" evidence="13">
    <location>
        <begin position="369"/>
        <end position="411"/>
    </location>
</feature>
<dbReference type="InterPro" id="IPR046450">
    <property type="entry name" value="PA_dom_sf"/>
</dbReference>
<keyword evidence="5" id="KW-0479">Metal-binding</keyword>